<feature type="non-terminal residue" evidence="2">
    <location>
        <position position="149"/>
    </location>
</feature>
<feature type="domain" description="Ig-like" evidence="1">
    <location>
        <begin position="48"/>
        <end position="147"/>
    </location>
</feature>
<reference evidence="2 3" key="1">
    <citation type="journal article" date="2019" name="PLoS Biol.">
        <title>Sex chromosomes control vertical transmission of feminizing Wolbachia symbionts in an isopod.</title>
        <authorList>
            <person name="Becking T."/>
            <person name="Chebbi M.A."/>
            <person name="Giraud I."/>
            <person name="Moumen B."/>
            <person name="Laverre T."/>
            <person name="Caubet Y."/>
            <person name="Peccoud J."/>
            <person name="Gilbert C."/>
            <person name="Cordaux R."/>
        </authorList>
    </citation>
    <scope>NUCLEOTIDE SEQUENCE [LARGE SCALE GENOMIC DNA]</scope>
    <source>
        <strain evidence="2">ANa2</strain>
        <tissue evidence="2">Whole body excluding digestive tract and cuticle</tissue>
    </source>
</reference>
<dbReference type="InterPro" id="IPR013783">
    <property type="entry name" value="Ig-like_fold"/>
</dbReference>
<dbReference type="InterPro" id="IPR007110">
    <property type="entry name" value="Ig-like_dom"/>
</dbReference>
<dbReference type="InterPro" id="IPR036179">
    <property type="entry name" value="Ig-like_dom_sf"/>
</dbReference>
<evidence type="ECO:0000313" key="3">
    <source>
        <dbReference type="Proteomes" id="UP000326759"/>
    </source>
</evidence>
<organism evidence="2 3">
    <name type="scientific">Armadillidium nasatum</name>
    <dbReference type="NCBI Taxonomy" id="96803"/>
    <lineage>
        <taxon>Eukaryota</taxon>
        <taxon>Metazoa</taxon>
        <taxon>Ecdysozoa</taxon>
        <taxon>Arthropoda</taxon>
        <taxon>Crustacea</taxon>
        <taxon>Multicrustacea</taxon>
        <taxon>Malacostraca</taxon>
        <taxon>Eumalacostraca</taxon>
        <taxon>Peracarida</taxon>
        <taxon>Isopoda</taxon>
        <taxon>Oniscidea</taxon>
        <taxon>Crinocheta</taxon>
        <taxon>Armadillidiidae</taxon>
        <taxon>Armadillidium</taxon>
    </lineage>
</organism>
<dbReference type="OrthoDB" id="6335185at2759"/>
<comment type="caution">
    <text evidence="2">The sequence shown here is derived from an EMBL/GenBank/DDBJ whole genome shotgun (WGS) entry which is preliminary data.</text>
</comment>
<dbReference type="Proteomes" id="UP000326759">
    <property type="component" value="Unassembled WGS sequence"/>
</dbReference>
<dbReference type="Pfam" id="PF13927">
    <property type="entry name" value="Ig_3"/>
    <property type="match status" value="1"/>
</dbReference>
<keyword evidence="3" id="KW-1185">Reference proteome</keyword>
<accession>A0A5N5TD49</accession>
<dbReference type="EMBL" id="SEYY01002766">
    <property type="protein sequence ID" value="KAB7504603.1"/>
    <property type="molecule type" value="Genomic_DNA"/>
</dbReference>
<dbReference type="PROSITE" id="PS50835">
    <property type="entry name" value="IG_LIKE"/>
    <property type="match status" value="1"/>
</dbReference>
<evidence type="ECO:0000259" key="1">
    <source>
        <dbReference type="PROSITE" id="PS50835"/>
    </source>
</evidence>
<sequence length="149" mass="17531">MVPRIQYKFDPRVGVILEDRISFPNQTRIRELKCKNNYTNYEELILRPKISLRKPFIENHNRSDYLVGEEIALNCSMYLSEKYKPGFKWILPNINAIRELKEFRNRNLSISILIIKNASLSDSGQYVCTVSVLLRNLLESNTTKNIEIH</sequence>
<proteinExistence type="predicted"/>
<dbReference type="SUPFAM" id="SSF48726">
    <property type="entry name" value="Immunoglobulin"/>
    <property type="match status" value="1"/>
</dbReference>
<protein>
    <recommendedName>
        <fullName evidence="1">Ig-like domain-containing protein</fullName>
    </recommendedName>
</protein>
<dbReference type="Gene3D" id="2.60.40.10">
    <property type="entry name" value="Immunoglobulins"/>
    <property type="match status" value="1"/>
</dbReference>
<name>A0A5N5TD49_9CRUS</name>
<gene>
    <name evidence="2" type="ORF">Anas_14703</name>
</gene>
<dbReference type="AlphaFoldDB" id="A0A5N5TD49"/>
<evidence type="ECO:0000313" key="2">
    <source>
        <dbReference type="EMBL" id="KAB7504603.1"/>
    </source>
</evidence>